<feature type="region of interest" description="Disordered" evidence="1">
    <location>
        <begin position="328"/>
        <end position="367"/>
    </location>
</feature>
<evidence type="ECO:0000313" key="3">
    <source>
        <dbReference type="Proteomes" id="UP000823674"/>
    </source>
</evidence>
<keyword evidence="3" id="KW-1185">Reference proteome</keyword>
<comment type="caution">
    <text evidence="2">The sequence shown here is derived from an EMBL/GenBank/DDBJ whole genome shotgun (WGS) entry which is preliminary data.</text>
</comment>
<dbReference type="Proteomes" id="UP000823674">
    <property type="component" value="Chromosome A04"/>
</dbReference>
<reference evidence="2 3" key="1">
    <citation type="submission" date="2021-03" db="EMBL/GenBank/DDBJ databases">
        <authorList>
            <person name="King G.J."/>
            <person name="Bancroft I."/>
            <person name="Baten A."/>
            <person name="Bloomfield J."/>
            <person name="Borpatragohain P."/>
            <person name="He Z."/>
            <person name="Irish N."/>
            <person name="Irwin J."/>
            <person name="Liu K."/>
            <person name="Mauleon R.P."/>
            <person name="Moore J."/>
            <person name="Morris R."/>
            <person name="Ostergaard L."/>
            <person name="Wang B."/>
            <person name="Wells R."/>
        </authorList>
    </citation>
    <scope>NUCLEOTIDE SEQUENCE [LARGE SCALE GENOMIC DNA]</scope>
    <source>
        <strain evidence="2">R-o-18</strain>
        <tissue evidence="2">Leaf</tissue>
    </source>
</reference>
<dbReference type="EMBL" id="JADBGQ010000004">
    <property type="protein sequence ID" value="KAG5399960.1"/>
    <property type="molecule type" value="Genomic_DNA"/>
</dbReference>
<organism evidence="2 3">
    <name type="scientific">Brassica rapa subsp. trilocularis</name>
    <dbReference type="NCBI Taxonomy" id="1813537"/>
    <lineage>
        <taxon>Eukaryota</taxon>
        <taxon>Viridiplantae</taxon>
        <taxon>Streptophyta</taxon>
        <taxon>Embryophyta</taxon>
        <taxon>Tracheophyta</taxon>
        <taxon>Spermatophyta</taxon>
        <taxon>Magnoliopsida</taxon>
        <taxon>eudicotyledons</taxon>
        <taxon>Gunneridae</taxon>
        <taxon>Pentapetalae</taxon>
        <taxon>rosids</taxon>
        <taxon>malvids</taxon>
        <taxon>Brassicales</taxon>
        <taxon>Brassicaceae</taxon>
        <taxon>Brassiceae</taxon>
        <taxon>Brassica</taxon>
    </lineage>
</organism>
<feature type="compositionally biased region" description="Basic and acidic residues" evidence="1">
    <location>
        <begin position="328"/>
        <end position="338"/>
    </location>
</feature>
<evidence type="ECO:0000313" key="2">
    <source>
        <dbReference type="EMBL" id="KAG5399960.1"/>
    </source>
</evidence>
<proteinExistence type="predicted"/>
<feature type="compositionally biased region" description="Basic and acidic residues" evidence="1">
    <location>
        <begin position="176"/>
        <end position="193"/>
    </location>
</feature>
<accession>A0ABQ7MML0</accession>
<feature type="region of interest" description="Disordered" evidence="1">
    <location>
        <begin position="176"/>
        <end position="222"/>
    </location>
</feature>
<gene>
    <name evidence="2" type="primary">A04g501320.1_BraROA</name>
    <name evidence="2" type="ORF">IGI04_014567</name>
</gene>
<evidence type="ECO:0000256" key="1">
    <source>
        <dbReference type="SAM" id="MobiDB-lite"/>
    </source>
</evidence>
<feature type="compositionally biased region" description="Basic and acidic residues" evidence="1">
    <location>
        <begin position="1"/>
        <end position="18"/>
    </location>
</feature>
<sequence>MVEGNKQHGFKELSRAEEAETSYPTSASITTTTSTSINTSTATSIDTTTATSIDRTTSTSTNGTTPTSIDGTTSKSIAHIIPASIDGDSCFRSTPLEIHGRSSCSQDIADSTHKSTDVSCCSLSPDVEREITMEVLELEEFLELEDGEKLGDLDLSREVTMEDFLELEEWLEDMDQNSKKKLDDDQHTSRGDLETSPNASIDRHQHDEIDQQPPHIIDRHPPEIVDRHPLLEELPGYMVELEQVEERMYMSKASHPAVHEHQRPQLCAEEAVGFHKKVKMIHDPVKIVVPCAVFEVEFSIPPDKVVHLSSYVEVLDDHQHVEASQRVLRSRDEVDKGPTEATSIDTDRIPSNDTNKPVSINTTISQSKDTGRIRAEGVRCVWKYF</sequence>
<feature type="compositionally biased region" description="Low complexity" evidence="1">
    <location>
        <begin position="25"/>
        <end position="35"/>
    </location>
</feature>
<feature type="region of interest" description="Disordered" evidence="1">
    <location>
        <begin position="1"/>
        <end position="35"/>
    </location>
</feature>
<protein>
    <submittedName>
        <fullName evidence="2">Uncharacterized protein</fullName>
    </submittedName>
</protein>
<feature type="compositionally biased region" description="Polar residues" evidence="1">
    <location>
        <begin position="351"/>
        <end position="367"/>
    </location>
</feature>
<name>A0ABQ7MML0_BRACM</name>